<accession>A0A0N8R4G8</accession>
<sequence length="100" mass="10972">MLHNLHIPAGIPAPWSGPHAKCITNTPLSRITPLARISMTEPFDYGSVCSGIEVATAAWESLGMQAGWFAEIEPFSSAVLADHYPYAHLHQRAHTEPHRC</sequence>
<name>A0A0N8R4G8_PSESX</name>
<proteinExistence type="predicted"/>
<dbReference type="Gene3D" id="3.40.50.150">
    <property type="entry name" value="Vaccinia Virus protein VP39"/>
    <property type="match status" value="1"/>
</dbReference>
<feature type="non-terminal residue" evidence="1">
    <location>
        <position position="100"/>
    </location>
</feature>
<reference evidence="1 2" key="1">
    <citation type="submission" date="2015-09" db="EMBL/GenBank/DDBJ databases">
        <title>Genome announcement of multiple Pseudomonas syringae strains.</title>
        <authorList>
            <person name="Thakur S."/>
            <person name="Wang P.W."/>
            <person name="Gong Y."/>
            <person name="Weir B.S."/>
            <person name="Guttman D.S."/>
        </authorList>
    </citation>
    <scope>NUCLEOTIDE SEQUENCE [LARGE SCALE GENOMIC DNA]</scope>
    <source>
        <strain evidence="1 2">ICMP9419</strain>
    </source>
</reference>
<evidence type="ECO:0000313" key="2">
    <source>
        <dbReference type="Proteomes" id="UP000050381"/>
    </source>
</evidence>
<dbReference type="AlphaFoldDB" id="A0A0N8R4G8"/>
<protein>
    <submittedName>
        <fullName evidence="1">Uncharacterized protein</fullName>
    </submittedName>
</protein>
<evidence type="ECO:0000313" key="1">
    <source>
        <dbReference type="EMBL" id="KPW92350.1"/>
    </source>
</evidence>
<dbReference type="EMBL" id="LJQD01000405">
    <property type="protein sequence ID" value="KPW92350.1"/>
    <property type="molecule type" value="Genomic_DNA"/>
</dbReference>
<dbReference type="InterPro" id="IPR029063">
    <property type="entry name" value="SAM-dependent_MTases_sf"/>
</dbReference>
<gene>
    <name evidence="1" type="ORF">ALO79_05555</name>
</gene>
<dbReference type="Proteomes" id="UP000050381">
    <property type="component" value="Unassembled WGS sequence"/>
</dbReference>
<comment type="caution">
    <text evidence="1">The sequence shown here is derived from an EMBL/GenBank/DDBJ whole genome shotgun (WGS) entry which is preliminary data.</text>
</comment>
<organism evidence="1 2">
    <name type="scientific">Pseudomonas syringae pv. castaneae</name>
    <dbReference type="NCBI Taxonomy" id="264450"/>
    <lineage>
        <taxon>Bacteria</taxon>
        <taxon>Pseudomonadati</taxon>
        <taxon>Pseudomonadota</taxon>
        <taxon>Gammaproteobacteria</taxon>
        <taxon>Pseudomonadales</taxon>
        <taxon>Pseudomonadaceae</taxon>
        <taxon>Pseudomonas</taxon>
        <taxon>Pseudomonas syringae</taxon>
    </lineage>
</organism>